<dbReference type="Proteomes" id="UP001055868">
    <property type="component" value="Chromosome"/>
</dbReference>
<name>A0ABY4N5D2_9MICO</name>
<protein>
    <recommendedName>
        <fullName evidence="3">Nucleotidyltransferase domain-containing protein</fullName>
    </recommendedName>
</protein>
<dbReference type="EMBL" id="CP097218">
    <property type="protein sequence ID" value="UQN28595.1"/>
    <property type="molecule type" value="Genomic_DNA"/>
</dbReference>
<evidence type="ECO:0008006" key="3">
    <source>
        <dbReference type="Google" id="ProtNLM"/>
    </source>
</evidence>
<evidence type="ECO:0000313" key="2">
    <source>
        <dbReference type="Proteomes" id="UP001055868"/>
    </source>
</evidence>
<evidence type="ECO:0000313" key="1">
    <source>
        <dbReference type="EMBL" id="UQN28595.1"/>
    </source>
</evidence>
<accession>A0ABY4N5D2</accession>
<reference evidence="1" key="1">
    <citation type="submission" date="2022-05" db="EMBL/GenBank/DDBJ databases">
        <title>Genomic analysis of Brachybacterium sp. CBA3104.</title>
        <authorList>
            <person name="Roh S.W."/>
            <person name="Kim Y.B."/>
            <person name="Kim Y."/>
        </authorList>
    </citation>
    <scope>NUCLEOTIDE SEQUENCE</scope>
    <source>
        <strain evidence="1">CBA3104</strain>
    </source>
</reference>
<proteinExistence type="predicted"/>
<sequence length="203" mass="21719">MRAALPGAEVTVHGSATDPAALDPWSDLDVRIVLDAPVDVEAVLGAPIWAFQHSLTESRAVVRTVLVDGRAVDLSVDGGPVVLPEPAPDAAIRFDAALAAARFGRGSELIGLHLTLGIVRETLVQGMLLADRREGTDHHRFATAQDARARETLAVVDGTLSPRTALAAYMQYGRWRRELDPSYRPDGTGLEALIRRGTDGRDG</sequence>
<gene>
    <name evidence="1" type="ORF">M4486_13280</name>
</gene>
<organism evidence="1 2">
    <name type="scientific">Brachybacterium kimchii</name>
    <dbReference type="NCBI Taxonomy" id="2942909"/>
    <lineage>
        <taxon>Bacteria</taxon>
        <taxon>Bacillati</taxon>
        <taxon>Actinomycetota</taxon>
        <taxon>Actinomycetes</taxon>
        <taxon>Micrococcales</taxon>
        <taxon>Dermabacteraceae</taxon>
        <taxon>Brachybacterium</taxon>
    </lineage>
</organism>
<keyword evidence="2" id="KW-1185">Reference proteome</keyword>
<dbReference type="RefSeq" id="WP_249477724.1">
    <property type="nucleotide sequence ID" value="NZ_CP097218.1"/>
</dbReference>